<dbReference type="Pfam" id="PF05042">
    <property type="entry name" value="Caleosin"/>
    <property type="match status" value="1"/>
</dbReference>
<sequence>MRLFANNSPPAQSEKTASSVKSKSPFLGRVFRAALENMQSEDLLSQYLQKQARLHPEEYREAIQAYVRDKLASRTGLMRHISFFDPDNTSTLGFLNVVQGFRDLGFDALSAFGMTCLVMGGGIMGTQQLNPPVKQVHKLQHPLFHTTAFNENQSKPNSEVHDRLVERVVDQIMMGRDEIEKKDIIAFADEIEKKHPVAGPSKIGQYILKQLQILAFTNLQTVCGGKLTKKDLMDFYRGTLFYAVAEPATVAHRVMTLR</sequence>
<dbReference type="Proteomes" id="UP000254554">
    <property type="component" value="Unassembled WGS sequence"/>
</dbReference>
<evidence type="ECO:0000313" key="3">
    <source>
        <dbReference type="Proteomes" id="UP000254554"/>
    </source>
</evidence>
<reference evidence="2 3" key="1">
    <citation type="submission" date="2018-06" db="EMBL/GenBank/DDBJ databases">
        <authorList>
            <consortium name="Pathogen Informatics"/>
            <person name="Doyle S."/>
        </authorList>
    </citation>
    <scope>NUCLEOTIDE SEQUENCE [LARGE SCALE GENOMIC DNA]</scope>
    <source>
        <strain evidence="2 3">NCTC11370</strain>
    </source>
</reference>
<dbReference type="EMBL" id="UGGT01000001">
    <property type="protein sequence ID" value="STO20967.1"/>
    <property type="molecule type" value="Genomic_DNA"/>
</dbReference>
<dbReference type="OrthoDB" id="5648729at2"/>
<organism evidence="2 3">
    <name type="scientific">Fluoribacter dumoffii</name>
    <dbReference type="NCBI Taxonomy" id="463"/>
    <lineage>
        <taxon>Bacteria</taxon>
        <taxon>Pseudomonadati</taxon>
        <taxon>Pseudomonadota</taxon>
        <taxon>Gammaproteobacteria</taxon>
        <taxon>Legionellales</taxon>
        <taxon>Legionellaceae</taxon>
        <taxon>Fluoribacter</taxon>
    </lineage>
</organism>
<dbReference type="GeneID" id="93292367"/>
<dbReference type="AlphaFoldDB" id="A0A377G820"/>
<dbReference type="RefSeq" id="WP_010653252.1">
    <property type="nucleotide sequence ID" value="NZ_JAPHOO010000001.1"/>
</dbReference>
<keyword evidence="3" id="KW-1185">Reference proteome</keyword>
<gene>
    <name evidence="2" type="ORF">NCTC11370_01028</name>
</gene>
<accession>A0A377G820</accession>
<feature type="region of interest" description="Disordered" evidence="1">
    <location>
        <begin position="1"/>
        <end position="20"/>
    </location>
</feature>
<protein>
    <submittedName>
        <fullName evidence="2">Uncharacterized protein</fullName>
    </submittedName>
</protein>
<dbReference type="InterPro" id="IPR007736">
    <property type="entry name" value="Caleosin-related"/>
</dbReference>
<name>A0A377G820_9GAMM</name>
<evidence type="ECO:0000256" key="1">
    <source>
        <dbReference type="SAM" id="MobiDB-lite"/>
    </source>
</evidence>
<proteinExistence type="predicted"/>
<evidence type="ECO:0000313" key="2">
    <source>
        <dbReference type="EMBL" id="STO20967.1"/>
    </source>
</evidence>